<keyword evidence="3 5" id="KW-0375">Hydrogen ion transport</keyword>
<evidence type="ECO:0000256" key="5">
    <source>
        <dbReference type="PIRNR" id="PIRNR032184"/>
    </source>
</evidence>
<dbReference type="Pfam" id="PF03224">
    <property type="entry name" value="V-ATPase_H_N"/>
    <property type="match status" value="1"/>
</dbReference>
<keyword evidence="8" id="KW-1185">Reference proteome</keyword>
<dbReference type="InterPro" id="IPR011989">
    <property type="entry name" value="ARM-like"/>
</dbReference>
<comment type="function">
    <text evidence="5">Subunit of the V1 complex of vacuolar(H+)-ATPase (V-ATPase), a multisubunit enzyme composed of a peripheral complex (V1) that hydrolyzes ATP and a membrane integral complex (V0) that translocates protons. V-ATPase is responsible for acidifying and maintaining the pH of intracellular compartments.</text>
</comment>
<sequence>MSQVRNMSLGSDEIDENLIALAPVPTNKLQAQAIEVRAHRVNWQSYLQGQMIQAQDFEVIREFDLAKTPEARKEILDRRGDECARTFISLMTRISKEQTVRYVLTAVDDLLTEDRQRTQLFCDSNNKKRLSPWVGFMNMLNRTDRFIVHQASRIISKLACWSKERMSSHDLTYYLNWIKTQLSNEVTDFVQSILSCLQMMLRVKEYREAFFNMDGMTSLQSLLYTKCGFQLQYQTIFCIWLITFSPELCDRMVQYNSVPVLADILAEAAKEKVTRIILGTFRNLIDKPVENDTVKVFSQAMIHFKVLKQLEILEGKQFADEDITNDVEFLTEHLSNCLQDLSSFDEYVSEVKSRRLEWSPVHKSEKFWRENAARLNEKNYELLKILTSLMETSQDPDILAVATHDIGEYVRHYPRGKKVIDQLGLKQLVMQLLAHENAQVKYCALIAVQKLMVHNWEYLGKQLTSG</sequence>
<gene>
    <name evidence="7" type="ORF">CVLEPA_LOCUS14431</name>
</gene>
<evidence type="ECO:0000313" key="8">
    <source>
        <dbReference type="Proteomes" id="UP001642483"/>
    </source>
</evidence>
<dbReference type="InterPro" id="IPR038497">
    <property type="entry name" value="ATPase_V1-cplx_hsu_C_sf"/>
</dbReference>
<proteinExistence type="inferred from homology"/>
<evidence type="ECO:0000259" key="6">
    <source>
        <dbReference type="Pfam" id="PF11698"/>
    </source>
</evidence>
<dbReference type="PANTHER" id="PTHR10698:SF0">
    <property type="entry name" value="V-TYPE PROTON ATPASE SUBUNIT H"/>
    <property type="match status" value="1"/>
</dbReference>
<feature type="domain" description="ATPase V1 complex subunit H C-terminal" evidence="6">
    <location>
        <begin position="341"/>
        <end position="456"/>
    </location>
</feature>
<evidence type="ECO:0000256" key="2">
    <source>
        <dbReference type="ARBA" id="ARBA00022448"/>
    </source>
</evidence>
<comment type="similarity">
    <text evidence="1 5">Belongs to the V-ATPase H subunit family.</text>
</comment>
<dbReference type="Proteomes" id="UP001642483">
    <property type="component" value="Unassembled WGS sequence"/>
</dbReference>
<keyword evidence="4 5" id="KW-0406">Ion transport</keyword>
<keyword evidence="2 5" id="KW-0813">Transport</keyword>
<comment type="caution">
    <text evidence="7">The sequence shown here is derived from an EMBL/GenBank/DDBJ whole genome shotgun (WGS) entry which is preliminary data.</text>
</comment>
<dbReference type="PANTHER" id="PTHR10698">
    <property type="entry name" value="V-TYPE PROTON ATPASE SUBUNIT H"/>
    <property type="match status" value="1"/>
</dbReference>
<dbReference type="InterPro" id="IPR004908">
    <property type="entry name" value="ATPase_V1-cplx_hsu"/>
</dbReference>
<accession>A0ABP0FVY9</accession>
<dbReference type="InterPro" id="IPR011987">
    <property type="entry name" value="ATPase_V1-cplx_hsu_C"/>
</dbReference>
<evidence type="ECO:0000256" key="1">
    <source>
        <dbReference type="ARBA" id="ARBA00008613"/>
    </source>
</evidence>
<reference evidence="7 8" key="1">
    <citation type="submission" date="2024-02" db="EMBL/GenBank/DDBJ databases">
        <authorList>
            <person name="Daric V."/>
            <person name="Darras S."/>
        </authorList>
    </citation>
    <scope>NUCLEOTIDE SEQUENCE [LARGE SCALE GENOMIC DNA]</scope>
</reference>
<dbReference type="Gene3D" id="1.25.10.10">
    <property type="entry name" value="Leucine-rich Repeat Variant"/>
    <property type="match status" value="1"/>
</dbReference>
<protein>
    <recommendedName>
        <fullName evidence="5">V-type proton ATPase subunit H</fullName>
    </recommendedName>
</protein>
<comment type="subunit">
    <text evidence="5">V-ATPase is a heteromultimeric enzyme made up of two complexes: the ATP-hydrolytic V1 complex and the proton translocation V0 complex.</text>
</comment>
<evidence type="ECO:0000256" key="4">
    <source>
        <dbReference type="ARBA" id="ARBA00023065"/>
    </source>
</evidence>
<dbReference type="InterPro" id="IPR016024">
    <property type="entry name" value="ARM-type_fold"/>
</dbReference>
<dbReference type="EMBL" id="CAWYQH010000097">
    <property type="protein sequence ID" value="CAK8683350.1"/>
    <property type="molecule type" value="Genomic_DNA"/>
</dbReference>
<evidence type="ECO:0000313" key="7">
    <source>
        <dbReference type="EMBL" id="CAK8683350.1"/>
    </source>
</evidence>
<organism evidence="7 8">
    <name type="scientific">Clavelina lepadiformis</name>
    <name type="common">Light-bulb sea squirt</name>
    <name type="synonym">Ascidia lepadiformis</name>
    <dbReference type="NCBI Taxonomy" id="159417"/>
    <lineage>
        <taxon>Eukaryota</taxon>
        <taxon>Metazoa</taxon>
        <taxon>Chordata</taxon>
        <taxon>Tunicata</taxon>
        <taxon>Ascidiacea</taxon>
        <taxon>Aplousobranchia</taxon>
        <taxon>Clavelinidae</taxon>
        <taxon>Clavelina</taxon>
    </lineage>
</organism>
<dbReference type="CDD" id="cd00256">
    <property type="entry name" value="VATPase_H"/>
    <property type="match status" value="1"/>
</dbReference>
<evidence type="ECO:0000256" key="3">
    <source>
        <dbReference type="ARBA" id="ARBA00022781"/>
    </source>
</evidence>
<dbReference type="Pfam" id="PF11698">
    <property type="entry name" value="V-ATPase_H_C"/>
    <property type="match status" value="1"/>
</dbReference>
<dbReference type="PIRSF" id="PIRSF032184">
    <property type="entry name" value="ATPase_V1_H"/>
    <property type="match status" value="1"/>
</dbReference>
<name>A0ABP0FVY9_CLALP</name>
<dbReference type="Gene3D" id="1.25.40.150">
    <property type="entry name" value="V-type ATPase, subunit H, C-terminal domain"/>
    <property type="match status" value="1"/>
</dbReference>
<dbReference type="SUPFAM" id="SSF48371">
    <property type="entry name" value="ARM repeat"/>
    <property type="match status" value="1"/>
</dbReference>